<evidence type="ECO:0000313" key="1">
    <source>
        <dbReference type="EMBL" id="MCM4076600.1"/>
    </source>
</evidence>
<dbReference type="RefSeq" id="WP_251796501.1">
    <property type="nucleotide sequence ID" value="NZ_JAMQOL010000003.1"/>
</dbReference>
<accession>A0ABT0XS49</accession>
<dbReference type="Proteomes" id="UP001523216">
    <property type="component" value="Unassembled WGS sequence"/>
</dbReference>
<evidence type="ECO:0000313" key="2">
    <source>
        <dbReference type="Proteomes" id="UP001523216"/>
    </source>
</evidence>
<protein>
    <recommendedName>
        <fullName evidence="3">Rpn family recombination-promoting nuclease/putative transposase</fullName>
    </recommendedName>
</protein>
<keyword evidence="2" id="KW-1185">Reference proteome</keyword>
<comment type="caution">
    <text evidence="1">The sequence shown here is derived from an EMBL/GenBank/DDBJ whole genome shotgun (WGS) entry which is preliminary data.</text>
</comment>
<proteinExistence type="predicted"/>
<organism evidence="1 2">
    <name type="scientific">Paractinoplanes hotanensis</name>
    <dbReference type="NCBI Taxonomy" id="2906497"/>
    <lineage>
        <taxon>Bacteria</taxon>
        <taxon>Bacillati</taxon>
        <taxon>Actinomycetota</taxon>
        <taxon>Actinomycetes</taxon>
        <taxon>Micromonosporales</taxon>
        <taxon>Micromonosporaceae</taxon>
        <taxon>Paractinoplanes</taxon>
    </lineage>
</organism>
<evidence type="ECO:0008006" key="3">
    <source>
        <dbReference type="Google" id="ProtNLM"/>
    </source>
</evidence>
<gene>
    <name evidence="1" type="ORF">LXN57_03360</name>
</gene>
<reference evidence="1 2" key="1">
    <citation type="submission" date="2022-06" db="EMBL/GenBank/DDBJ databases">
        <title>Actinoplanes abujensis sp. nov., isolated from Nigerian arid soil.</title>
        <authorList>
            <person name="Ding P."/>
        </authorList>
    </citation>
    <scope>NUCLEOTIDE SEQUENCE [LARGE SCALE GENOMIC DNA]</scope>
    <source>
        <strain evidence="2">TRM88002</strain>
    </source>
</reference>
<name>A0ABT0XS49_9ACTN</name>
<dbReference type="EMBL" id="JAMQOL010000003">
    <property type="protein sequence ID" value="MCM4076600.1"/>
    <property type="molecule type" value="Genomic_DNA"/>
</dbReference>
<sequence length="292" mass="32566">MTDSVPADVVSPPSKPARDFDGLYKALLEAHPRDALHLLCGARLDGRAVVLDGPTEQPRQRSRQRDKVFLVRNSDGVPADIYHVEVQVQRTDDFQERMVAYWAALALKYRRSDHRIHQVVLWPLGAGFPGRFERDQVRLDYRSVSVPDDLDPGMLLASPLAPLALWSLKPPRDLAERVAERIAATSAIEEQLVQIELGMLVGGSLALQVLEALRRRGMNDVLEQSESGREIARRNREQGLEQGHIDGMRALLRARYGELADLDDLARQLVDSDHDGNIARIVAGATLAELRA</sequence>